<sequence>MVATYKKYAASAANLGHQVAEQPNLIIDGKTYPVADLSQEIQSLLKLYRHWESERNAAQLEADKCNAAMQTVENDIAARIRTMEALGEVQGDVACEAAA</sequence>
<name>A0A1I5CDG2_9NEIS</name>
<evidence type="ECO:0000313" key="2">
    <source>
        <dbReference type="EMBL" id="SFN84852.1"/>
    </source>
</evidence>
<organism evidence="2 3">
    <name type="scientific">Formivibrio citricus</name>
    <dbReference type="NCBI Taxonomy" id="83765"/>
    <lineage>
        <taxon>Bacteria</taxon>
        <taxon>Pseudomonadati</taxon>
        <taxon>Pseudomonadota</taxon>
        <taxon>Betaproteobacteria</taxon>
        <taxon>Neisseriales</taxon>
        <taxon>Chitinibacteraceae</taxon>
        <taxon>Formivibrio</taxon>
    </lineage>
</organism>
<keyword evidence="3" id="KW-1185">Reference proteome</keyword>
<keyword evidence="1" id="KW-0175">Coiled coil</keyword>
<gene>
    <name evidence="2" type="ORF">SAMN05660284_02381</name>
</gene>
<reference evidence="3" key="1">
    <citation type="submission" date="2016-10" db="EMBL/GenBank/DDBJ databases">
        <authorList>
            <person name="Varghese N."/>
            <person name="Submissions S."/>
        </authorList>
    </citation>
    <scope>NUCLEOTIDE SEQUENCE [LARGE SCALE GENOMIC DNA]</scope>
    <source>
        <strain evidence="3">DSM 6150</strain>
    </source>
</reference>
<dbReference type="STRING" id="83765.SAMN05660284_02381"/>
<proteinExistence type="predicted"/>
<evidence type="ECO:0000256" key="1">
    <source>
        <dbReference type="SAM" id="Coils"/>
    </source>
</evidence>
<dbReference type="AlphaFoldDB" id="A0A1I5CDG2"/>
<feature type="coiled-coil region" evidence="1">
    <location>
        <begin position="34"/>
        <end position="75"/>
    </location>
</feature>
<dbReference type="EMBL" id="FOVE01000019">
    <property type="protein sequence ID" value="SFN84852.1"/>
    <property type="molecule type" value="Genomic_DNA"/>
</dbReference>
<accession>A0A1I5CDG2</accession>
<dbReference type="Proteomes" id="UP000242869">
    <property type="component" value="Unassembled WGS sequence"/>
</dbReference>
<protein>
    <submittedName>
        <fullName evidence="2">Uncharacterized protein</fullName>
    </submittedName>
</protein>
<evidence type="ECO:0000313" key="3">
    <source>
        <dbReference type="Proteomes" id="UP000242869"/>
    </source>
</evidence>